<organism evidence="1 2">
    <name type="scientific">Paramuricea clavata</name>
    <name type="common">Red gorgonian</name>
    <name type="synonym">Violescent sea-whip</name>
    <dbReference type="NCBI Taxonomy" id="317549"/>
    <lineage>
        <taxon>Eukaryota</taxon>
        <taxon>Metazoa</taxon>
        <taxon>Cnidaria</taxon>
        <taxon>Anthozoa</taxon>
        <taxon>Octocorallia</taxon>
        <taxon>Malacalcyonacea</taxon>
        <taxon>Plexauridae</taxon>
        <taxon>Paramuricea</taxon>
    </lineage>
</organism>
<evidence type="ECO:0000313" key="1">
    <source>
        <dbReference type="EMBL" id="CAB4014510.1"/>
    </source>
</evidence>
<feature type="non-terminal residue" evidence="1">
    <location>
        <position position="96"/>
    </location>
</feature>
<proteinExistence type="predicted"/>
<dbReference type="EMBL" id="CACRXK020008335">
    <property type="protein sequence ID" value="CAB4014510.1"/>
    <property type="molecule type" value="Genomic_DNA"/>
</dbReference>
<name>A0A6S7IED5_PARCT</name>
<dbReference type="Proteomes" id="UP001152795">
    <property type="component" value="Unassembled WGS sequence"/>
</dbReference>
<sequence length="96" mass="11202">PISRPSRMTCHNVLSYAVRTVRASDHLKIRKSLRQDRVDIAKMTMHHPRVLGTWSSPAVELAHIKAENLLMTRLRYVLSKWLERHELDIQPTILNP</sequence>
<gene>
    <name evidence="1" type="ORF">PACLA_8A053271</name>
</gene>
<keyword evidence="2" id="KW-1185">Reference proteome</keyword>
<evidence type="ECO:0000313" key="2">
    <source>
        <dbReference type="Proteomes" id="UP001152795"/>
    </source>
</evidence>
<reference evidence="1" key="1">
    <citation type="submission" date="2020-04" db="EMBL/GenBank/DDBJ databases">
        <authorList>
            <person name="Alioto T."/>
            <person name="Alioto T."/>
            <person name="Gomez Garrido J."/>
        </authorList>
    </citation>
    <scope>NUCLEOTIDE SEQUENCE</scope>
    <source>
        <strain evidence="1">A484AB</strain>
    </source>
</reference>
<comment type="caution">
    <text evidence="1">The sequence shown here is derived from an EMBL/GenBank/DDBJ whole genome shotgun (WGS) entry which is preliminary data.</text>
</comment>
<accession>A0A6S7IED5</accession>
<feature type="non-terminal residue" evidence="1">
    <location>
        <position position="1"/>
    </location>
</feature>
<protein>
    <submittedName>
        <fullName evidence="1">Uncharacterized protein</fullName>
    </submittedName>
</protein>
<dbReference type="AlphaFoldDB" id="A0A6S7IED5"/>